<dbReference type="Pfam" id="PF01507">
    <property type="entry name" value="PAPS_reduct"/>
    <property type="match status" value="1"/>
</dbReference>
<dbReference type="GO" id="GO:0005737">
    <property type="term" value="C:cytoplasm"/>
    <property type="evidence" value="ECO:0007669"/>
    <property type="project" value="TreeGrafter"/>
</dbReference>
<dbReference type="InterPro" id="IPR014729">
    <property type="entry name" value="Rossmann-like_a/b/a_fold"/>
</dbReference>
<comment type="similarity">
    <text evidence="1">Belongs to the PAPS reductase family. CysH subfamily.</text>
</comment>
<dbReference type="AlphaFoldDB" id="A0A1H9ZZH0"/>
<organism evidence="4 5">
    <name type="scientific">Nitrosomonas marina</name>
    <dbReference type="NCBI Taxonomy" id="917"/>
    <lineage>
        <taxon>Bacteria</taxon>
        <taxon>Pseudomonadati</taxon>
        <taxon>Pseudomonadota</taxon>
        <taxon>Betaproteobacteria</taxon>
        <taxon>Nitrosomonadales</taxon>
        <taxon>Nitrosomonadaceae</taxon>
        <taxon>Nitrosomonas</taxon>
    </lineage>
</organism>
<evidence type="ECO:0000313" key="4">
    <source>
        <dbReference type="EMBL" id="SES86318.1"/>
    </source>
</evidence>
<reference evidence="5" key="1">
    <citation type="submission" date="2016-10" db="EMBL/GenBank/DDBJ databases">
        <authorList>
            <person name="Varghese N."/>
            <person name="Submissions S."/>
        </authorList>
    </citation>
    <scope>NUCLEOTIDE SEQUENCE [LARGE SCALE GENOMIC DNA]</scope>
    <source>
        <strain evidence="5">Nm71</strain>
    </source>
</reference>
<evidence type="ECO:0000313" key="5">
    <source>
        <dbReference type="Proteomes" id="UP000199345"/>
    </source>
</evidence>
<protein>
    <submittedName>
        <fullName evidence="4">Phosphoadenosine phosphosulfate reductase</fullName>
    </submittedName>
</protein>
<comment type="pathway">
    <text evidence="2">Sulfur metabolism; hydrogen sulfide biosynthesis; sulfite from sulfate.</text>
</comment>
<dbReference type="Proteomes" id="UP000199345">
    <property type="component" value="Unassembled WGS sequence"/>
</dbReference>
<evidence type="ECO:0000259" key="3">
    <source>
        <dbReference type="Pfam" id="PF01507"/>
    </source>
</evidence>
<dbReference type="Gene3D" id="3.40.50.620">
    <property type="entry name" value="HUPs"/>
    <property type="match status" value="1"/>
</dbReference>
<gene>
    <name evidence="4" type="ORF">SAMN05216326_10599</name>
</gene>
<dbReference type="SUPFAM" id="SSF52402">
    <property type="entry name" value="Adenine nucleotide alpha hydrolases-like"/>
    <property type="match status" value="1"/>
</dbReference>
<evidence type="ECO:0000256" key="2">
    <source>
        <dbReference type="ARBA" id="ARBA00024327"/>
    </source>
</evidence>
<dbReference type="PANTHER" id="PTHR46509:SF1">
    <property type="entry name" value="PHOSPHOADENOSINE PHOSPHOSULFATE REDUCTASE"/>
    <property type="match status" value="1"/>
</dbReference>
<dbReference type="EMBL" id="FOIA01000005">
    <property type="protein sequence ID" value="SES86318.1"/>
    <property type="molecule type" value="Genomic_DNA"/>
</dbReference>
<keyword evidence="5" id="KW-1185">Reference proteome</keyword>
<evidence type="ECO:0000256" key="1">
    <source>
        <dbReference type="ARBA" id="ARBA00009732"/>
    </source>
</evidence>
<dbReference type="InterPro" id="IPR002500">
    <property type="entry name" value="PAPS_reduct_dom"/>
</dbReference>
<sequence length="180" mass="20858">MNEHQSEYNAVLRNKSALEIVNWGISRANNRAMVSTSFGPLEAVVLHLCTRVQPDIPVLWIDHGYNRPATYRHAEKLRETLNLNLKIYVPRLTAAYRDAIYGPVPSIDDEAELMKFSEMMKLEPFNRGMNELAPTVWFTSLRRVQNQFREKLDIVSEDNIYGTIKLNPVFIGQMPIWRPI</sequence>
<dbReference type="RefSeq" id="WP_218142929.1">
    <property type="nucleotide sequence ID" value="NZ_FOIA01000005.1"/>
</dbReference>
<name>A0A1H9ZZH0_9PROT</name>
<dbReference type="GO" id="GO:0019379">
    <property type="term" value="P:sulfate assimilation, phosphoadenylyl sulfate reduction by phosphoadenylyl-sulfate reductase (thioredoxin)"/>
    <property type="evidence" value="ECO:0007669"/>
    <property type="project" value="TreeGrafter"/>
</dbReference>
<proteinExistence type="inferred from homology"/>
<feature type="domain" description="Phosphoadenosine phosphosulphate reductase" evidence="3">
    <location>
        <begin position="32"/>
        <end position="170"/>
    </location>
</feature>
<accession>A0A1H9ZZH0</accession>
<dbReference type="GO" id="GO:0004604">
    <property type="term" value="F:phosphoadenylyl-sulfate reductase (thioredoxin) activity"/>
    <property type="evidence" value="ECO:0007669"/>
    <property type="project" value="TreeGrafter"/>
</dbReference>
<dbReference type="PANTHER" id="PTHR46509">
    <property type="entry name" value="PHOSPHOADENOSINE PHOSPHOSULFATE REDUCTASE"/>
    <property type="match status" value="1"/>
</dbReference>